<accession>A0AAP0JN63</accession>
<reference evidence="2 3" key="1">
    <citation type="submission" date="2024-01" db="EMBL/GenBank/DDBJ databases">
        <title>Genome assemblies of Stephania.</title>
        <authorList>
            <person name="Yang L."/>
        </authorList>
    </citation>
    <scope>NUCLEOTIDE SEQUENCE [LARGE SCALE GENOMIC DNA]</scope>
    <source>
        <strain evidence="2">QJT</strain>
        <tissue evidence="2">Leaf</tissue>
    </source>
</reference>
<evidence type="ECO:0000256" key="1">
    <source>
        <dbReference type="SAM" id="MobiDB-lite"/>
    </source>
</evidence>
<organism evidence="2 3">
    <name type="scientific">Stephania japonica</name>
    <dbReference type="NCBI Taxonomy" id="461633"/>
    <lineage>
        <taxon>Eukaryota</taxon>
        <taxon>Viridiplantae</taxon>
        <taxon>Streptophyta</taxon>
        <taxon>Embryophyta</taxon>
        <taxon>Tracheophyta</taxon>
        <taxon>Spermatophyta</taxon>
        <taxon>Magnoliopsida</taxon>
        <taxon>Ranunculales</taxon>
        <taxon>Menispermaceae</taxon>
        <taxon>Menispermoideae</taxon>
        <taxon>Cissampelideae</taxon>
        <taxon>Stephania</taxon>
    </lineage>
</organism>
<dbReference type="Proteomes" id="UP001417504">
    <property type="component" value="Unassembled WGS sequence"/>
</dbReference>
<keyword evidence="3" id="KW-1185">Reference proteome</keyword>
<evidence type="ECO:0000313" key="2">
    <source>
        <dbReference type="EMBL" id="KAK9136934.1"/>
    </source>
</evidence>
<dbReference type="AlphaFoldDB" id="A0AAP0JN63"/>
<protein>
    <submittedName>
        <fullName evidence="2">Uncharacterized protein</fullName>
    </submittedName>
</protein>
<name>A0AAP0JN63_9MAGN</name>
<dbReference type="EMBL" id="JBBNAE010000003">
    <property type="protein sequence ID" value="KAK9136934.1"/>
    <property type="molecule type" value="Genomic_DNA"/>
</dbReference>
<feature type="region of interest" description="Disordered" evidence="1">
    <location>
        <begin position="91"/>
        <end position="163"/>
    </location>
</feature>
<proteinExistence type="predicted"/>
<evidence type="ECO:0000313" key="3">
    <source>
        <dbReference type="Proteomes" id="UP001417504"/>
    </source>
</evidence>
<comment type="caution">
    <text evidence="2">The sequence shown here is derived from an EMBL/GenBank/DDBJ whole genome shotgun (WGS) entry which is preliminary data.</text>
</comment>
<feature type="compositionally biased region" description="Basic and acidic residues" evidence="1">
    <location>
        <begin position="91"/>
        <end position="104"/>
    </location>
</feature>
<feature type="compositionally biased region" description="Polar residues" evidence="1">
    <location>
        <begin position="106"/>
        <end position="133"/>
    </location>
</feature>
<gene>
    <name evidence="2" type="ORF">Sjap_007528</name>
</gene>
<sequence>MPRNGDQKALDWINYKATVLAFRKASFEEFDEIYAQAFVSQSVSGSEQVARMPSPAPLSGPLVVAEALSERKGSDNLTKIKELSKKDKHLLKLRDEHGEPRGFHNDNVSAHSNLAVSSTYSEEPTVTTSSNYVFQKRTPDVSAKPDNESKQEGARNDGTLARE</sequence>
<feature type="compositionally biased region" description="Basic and acidic residues" evidence="1">
    <location>
        <begin position="137"/>
        <end position="163"/>
    </location>
</feature>